<organism evidence="5 6">
    <name type="scientific">Aestuariirhabdus litorea</name>
    <dbReference type="NCBI Taxonomy" id="2528527"/>
    <lineage>
        <taxon>Bacteria</taxon>
        <taxon>Pseudomonadati</taxon>
        <taxon>Pseudomonadota</taxon>
        <taxon>Gammaproteobacteria</taxon>
        <taxon>Oceanospirillales</taxon>
        <taxon>Aestuariirhabdaceae</taxon>
        <taxon>Aestuariirhabdus</taxon>
    </lineage>
</organism>
<dbReference type="PANTHER" id="PTHR38340">
    <property type="entry name" value="S-LAYER PROTEIN"/>
    <property type="match status" value="1"/>
</dbReference>
<proteinExistence type="predicted"/>
<dbReference type="GO" id="GO:0005576">
    <property type="term" value="C:extracellular region"/>
    <property type="evidence" value="ECO:0007669"/>
    <property type="project" value="UniProtKB-SubCell"/>
</dbReference>
<feature type="region of interest" description="Disordered" evidence="4">
    <location>
        <begin position="1871"/>
        <end position="1890"/>
    </location>
</feature>
<sequence>MTSLISDLMLLSVDVYNPKEVTDLSGLAPAGWNFVESVGVNGSGRQYDPESGFYAYAVTREGSNGAEVVIAFRGTDGLNGDFGADWALSLGSTYHPQFEDALQFTLDVMQTVGLDSEAQVYLAGHSLGGALAQISSSVFGLPGYTFDAPGMLALSQNQDFQSSLEPWFTDNTDRLGLLSAYNPQLNNPGDLVNISIVGSVVSSVSGEMIGSEYDLVTDQGSSLVGAVVEGLSGLGVSGGEASLLLLSTMAVALSPAAALAAAGVIGGDSYLKHQSEAIRSLVVGLDQQGQLIPKLIESTHFPSGIEGYDPSAESGLLGTLGSMLGSLADLFRDQLSQADAVDLLERLSAENERRSGPLAEQFEAAIDHLKIATQTLTESQWSESKTTYGGYRGELELSIARAPQTRSQLLTLDLPGVNSMGEFSQLAVVGATHLDWSSEGYRLRTEPGSDKLNVQFQELSPYVPSLSPLGSVPLVYQLYGREGTDTEAEVLALLDNPSSRWFSAPSIDSSSVLDEENPWDLMGDDFNNRLTGDLGENTLLGLGGDDELLGEGGWDTLIGGYGNDLLQGGEGRDLLIGGDGDDRLFAQDTETPIDREEQVGPDALQVLGDNLSGQEGDDLLIGGLESDLMGGGSGDDLIYGGGGSDYLFGDRDWAMANPEWSIEYRGRDVTIIGDHQGDTSRIVPGNDQIWGGGGSDYIWGGEGNDLLLGQAGNDYLGGEAGDDSLLGGAGDDTLHGGAGNDLLVGGSGLNRLNGDGIDTPLEEQGDDLIIGGDERDLIWGDGGDDRLYGNGGNDQIQGDNTLGASGDDYLSGGKGGDYLLGQLGNDELHGDEGDDALVGGAGNDRLYGGEDNDRLQGDAGDDYLHGGSGHDWLIGGEGYDVLVAGSGQDELTDTLGGGLLIGEEGYDTYDIRVGQDAVSIMDREENRLKFGDLSYAQGMNRISLSQGSLLISIDGQPIAHLINFDPNDVYAGSGISDFQFSDGVSINYLQLLQLGIDNQGSDANDSLWGTNAFDRLMGYGGDDSLYGLAGDDILDGGSGADRMLGMEGDDQYQVDNPLDRVEERAGEGVDRVDSLIDYQLPEHVEHLSLQGEARTGVGNAQDNLLQGNELDNHLIGGAGNDSLVGGQGNDHLDGGDGADTLAGGLGDDLYRVDDPGDQIHELPESGDDHVLATTDHRMSLHVERLTMLGESNLTAWGSNTDNLIEGNGADNQLFGEGGNDSLYGGAGSDLIDGGTGSDLLVGGEGNDRFRISDLHDRIIEQAEGGIDRVELFVEGYRLENQVEELVLRDGVFSALGNELDNLLIGNDLSNHLDGGSGADRMQGGIGNDHYIIDNTGDRVVEYENEGDSDWLETFVDYSLPDYVENLKVASPQGLVVYGNGLSNRMEGNRGGESLFGGDGDDRLYGYAGDDRLDGGSGNDLLDGGQGADWMRGGQGDDQYRVDNALDRVEELAGEGLDRVVASISYQLTSGVEELELVGWSPIDGVGNELGNLLIGNDHSNHLQGLEGDDLLVGRGGADLLEGGVGDDTYEIWGAQEQVVEQADGGYDRVLSLGSYTLAGHLESLELVGSGIANGHGNAEDNRIIGNRDRNLLEGMAGSDWLDGGSGDDHLVGGSGDDWLLGGEDPDRVDTDEGWDSDPHSWLGPMAWSNSDRLEGGEGDDYLDGGSGDDLLFGGAGDDRLLGGADGGTLLVSGDPGAAWNPEWDNWGNEAPDWQPYREREALLSNNDQLWGGLGDDWLEGGSGNDFLDGGEGRDILLGGEGDDHLDGGLGIDRLAGGAGDDLYIVDGYRQERIEWVLLETPVERDLTLDCRFPHDYEESPAGKEKGNEGLGNGWDAPPPGHEVNLNDGVPYGPGNPGARAAAPGHVVKVNDGSDPFSSAGNSPASESAVSADLMSEDLSLNVESREGADVLVPALVVEWITDQVEEAYGAGYDQVLASVSFTLPDQVEALTLTGTLSIDATGNSLSNRLQGNSGDNRLDGAQGADWMAGGQGSDRYRVDHSGDQVIEWAAEGEDWVDAGIDYQLTSEVENLQLLGSEKLTGIGNELDNWLAGNDGDNRLLGGEGNDRLQGGRGDDLLQGGGGDDRYHYRLGDGLDRIEDSQGGNRLVFGEGVDADEVTARYDEQGEALLFQITNEAGIDYLGQGLWLEAGSLAALSTVEFADGASMSWQSLQPIGVSLIGGNGRDELVGTRDDDLLEGGRGRDRLLGGAGYDQLRGGSDNDLLAGGEGADQLWGEAGDDLLLGGCGSDLLVGGEGMDRLVGGAGDDRYLFSAGFGQDQLEESTGAEGGQDRVIFGDGISKDRLFFARQETDLLVSVLDSNDRLLVKGWYAQSSEGEPVGHSVERFETDSGWSLQQAQVDQLVQAMAMIVGAEGSVALGTTHSGGELAAEIAAAWQPPSAA</sequence>
<feature type="compositionally biased region" description="Basic and acidic residues" evidence="4">
    <location>
        <begin position="1817"/>
        <end position="1827"/>
    </location>
</feature>
<feature type="region of interest" description="Disordered" evidence="4">
    <location>
        <begin position="1817"/>
        <end position="1841"/>
    </location>
</feature>
<dbReference type="InterPro" id="IPR029058">
    <property type="entry name" value="AB_hydrolase_fold"/>
</dbReference>
<dbReference type="SUPFAM" id="SSF53474">
    <property type="entry name" value="alpha/beta-Hydrolases"/>
    <property type="match status" value="1"/>
</dbReference>
<dbReference type="EMBL" id="QWEZ01000001">
    <property type="protein sequence ID" value="RRJ84508.1"/>
    <property type="molecule type" value="Genomic_DNA"/>
</dbReference>
<feature type="compositionally biased region" description="Polar residues" evidence="4">
    <location>
        <begin position="1875"/>
        <end position="1888"/>
    </location>
</feature>
<dbReference type="InterPro" id="IPR011049">
    <property type="entry name" value="Serralysin-like_metalloprot_C"/>
</dbReference>
<dbReference type="InterPro" id="IPR001343">
    <property type="entry name" value="Hemolysn_Ca-bd"/>
</dbReference>
<dbReference type="RefSeq" id="WP_125014938.1">
    <property type="nucleotide sequence ID" value="NZ_QWEZ01000001.1"/>
</dbReference>
<dbReference type="Pfam" id="PF00353">
    <property type="entry name" value="HemolysinCabind"/>
    <property type="match status" value="23"/>
</dbReference>
<dbReference type="InterPro" id="IPR018511">
    <property type="entry name" value="Hemolysin-typ_Ca-bd_CS"/>
</dbReference>
<dbReference type="Pfam" id="PF26363">
    <property type="entry name" value="Phospholipase-like"/>
    <property type="match status" value="1"/>
</dbReference>
<keyword evidence="2" id="KW-0964">Secreted</keyword>
<dbReference type="PRINTS" id="PR00313">
    <property type="entry name" value="CABNDNGRPT"/>
</dbReference>
<gene>
    <name evidence="5" type="ORF">D0544_05220</name>
</gene>
<evidence type="ECO:0000313" key="6">
    <source>
        <dbReference type="Proteomes" id="UP000280792"/>
    </source>
</evidence>
<reference evidence="5 6" key="2">
    <citation type="submission" date="2018-12" db="EMBL/GenBank/DDBJ databases">
        <title>Simiduia agarivorans gen. nov., sp. nov., a marine, agarolytic bacterium isolated from shallow coastal water from Keelung, Taiwan.</title>
        <authorList>
            <person name="Shieh W.Y."/>
        </authorList>
    </citation>
    <scope>NUCLEOTIDE SEQUENCE [LARGE SCALE GENOMIC DNA]</scope>
    <source>
        <strain evidence="5 6">GTF-13</strain>
    </source>
</reference>
<evidence type="ECO:0000256" key="4">
    <source>
        <dbReference type="SAM" id="MobiDB-lite"/>
    </source>
</evidence>
<accession>A0A3P3VRA7</accession>
<dbReference type="Gene3D" id="2.150.10.10">
    <property type="entry name" value="Serralysin-like metalloprotease, C-terminal"/>
    <property type="match status" value="17"/>
</dbReference>
<dbReference type="PROSITE" id="PS00330">
    <property type="entry name" value="HEMOLYSIN_CALCIUM"/>
    <property type="match status" value="23"/>
</dbReference>
<reference evidence="5 6" key="1">
    <citation type="submission" date="2018-08" db="EMBL/GenBank/DDBJ databases">
        <authorList>
            <person name="Khan S.A."/>
        </authorList>
    </citation>
    <scope>NUCLEOTIDE SEQUENCE [LARGE SCALE GENOMIC DNA]</scope>
    <source>
        <strain evidence="5 6">GTF-13</strain>
    </source>
</reference>
<dbReference type="PANTHER" id="PTHR38340:SF1">
    <property type="entry name" value="S-LAYER PROTEIN"/>
    <property type="match status" value="1"/>
</dbReference>
<dbReference type="Proteomes" id="UP000280792">
    <property type="component" value="Unassembled WGS sequence"/>
</dbReference>
<evidence type="ECO:0000256" key="1">
    <source>
        <dbReference type="ARBA" id="ARBA00004613"/>
    </source>
</evidence>
<dbReference type="InterPro" id="IPR050557">
    <property type="entry name" value="RTX_toxin/Mannuronan_C5-epim"/>
</dbReference>
<keyword evidence="3" id="KW-0106">Calcium</keyword>
<dbReference type="Gene3D" id="3.40.50.1820">
    <property type="entry name" value="alpha/beta hydrolase"/>
    <property type="match status" value="1"/>
</dbReference>
<dbReference type="GO" id="GO:0005509">
    <property type="term" value="F:calcium ion binding"/>
    <property type="evidence" value="ECO:0007669"/>
    <property type="project" value="InterPro"/>
</dbReference>
<dbReference type="SUPFAM" id="SSF51120">
    <property type="entry name" value="beta-Roll"/>
    <property type="match status" value="14"/>
</dbReference>
<name>A0A3P3VRA7_9GAMM</name>
<comment type="caution">
    <text evidence="5">The sequence shown here is derived from an EMBL/GenBank/DDBJ whole genome shotgun (WGS) entry which is preliminary data.</text>
</comment>
<protein>
    <recommendedName>
        <fullName evidence="7">DUF2974 domain-containing protein</fullName>
    </recommendedName>
</protein>
<comment type="subcellular location">
    <subcellularLocation>
        <location evidence="1">Secreted</location>
    </subcellularLocation>
</comment>
<evidence type="ECO:0000313" key="5">
    <source>
        <dbReference type="EMBL" id="RRJ84508.1"/>
    </source>
</evidence>
<evidence type="ECO:0000256" key="2">
    <source>
        <dbReference type="ARBA" id="ARBA00022525"/>
    </source>
</evidence>
<feature type="region of interest" description="Disordered" evidence="4">
    <location>
        <begin position="1121"/>
        <end position="1140"/>
    </location>
</feature>
<evidence type="ECO:0008006" key="7">
    <source>
        <dbReference type="Google" id="ProtNLM"/>
    </source>
</evidence>
<evidence type="ECO:0000256" key="3">
    <source>
        <dbReference type="ARBA" id="ARBA00022837"/>
    </source>
</evidence>
<keyword evidence="6" id="KW-1185">Reference proteome</keyword>